<evidence type="ECO:0000313" key="9">
    <source>
        <dbReference type="EMBL" id="SDE97658.1"/>
    </source>
</evidence>
<keyword evidence="6" id="KW-0472">Membrane</keyword>
<sequence length="878" mass="98572">MSLFGRMLLGTLLICIPVYASPGWDWRTRVSVAVKDQPLETICILLEKQYGIHFSYSKNVVDLSPLVTVNIHNKPLKKALEDVFKPFDIQFARIGDQIVLTFKKHPSQTISGYVQDNATGEKLIGATVYSPVQRVGTTTNQFGFFSLTLPRDTVSLQVSYIGYKPGRLPIRKSQSEPVIVPLQSQNSLPEVVVVTDTLRQQDQVPLSKLNLSPAEMKSMPRLLGEADMMRAIGALPGVSGGIDGGGGLNVRGGSPDQNLVLLDGTPIFSVSHLFGIFSVFNPDIVKSAEFYKGAFPARYGGRLSSIVDISLKDGDMQQFHGEAAIGLIAAKAMVEGPIKKGKTSFVVSGRRSHTDLLLNDLIQTRDDDGPDSKGYVYFYDANLKVNHIFSEKDRLYLSGYVGQDRLNLTWKESPRDTANPNAYFGDSRSKFLWGNYTGTLRWNHVFSPKLFANLTTNYSQYYFSTEYKYNYKGLNTIDTSTLYGKYYSSIQDIVAKADFEYRPKPNHTIKFGMGAITHIFNPGVSLFEDEGGVEPSLDTTYDNGASVGQELLLYAEDEWSATQALRINAGIHASGFLVDGRFYHSIQPRLGIRYQLPHRWTIKASYTHMTQYLHLLTNSGTSLPTDLWVPSTGKVQPMFSRQGSLGIVKTSRHRMYTMSAEVYYKTMDHVIEYSEYVSPFDGAGKNWDDEVAVGKGRSYGGEILLEKKKGTTRGWIGYTLAWSDRTFPTVNGGKSFPYKYDRRHDIEVVLTQRLGKRWELSATWEYTTGLPLTLPTASYEGIGDASPFDPPGKEPILDHIGNRNQYRTSSMHRLDLSATYSKKKKLWTKSWTFSLYNAYNQPNPFSYYIVTDTEKQERYLAQISILPILPSVTYAIKF</sequence>
<dbReference type="GO" id="GO:0009279">
    <property type="term" value="C:cell outer membrane"/>
    <property type="evidence" value="ECO:0007669"/>
    <property type="project" value="UniProtKB-SubCell"/>
</dbReference>
<organism evidence="9 10">
    <name type="scientific">Chitinophaga filiformis</name>
    <name type="common">Myxococcus filiformis</name>
    <name type="synonym">Flexibacter filiformis</name>
    <dbReference type="NCBI Taxonomy" id="104663"/>
    <lineage>
        <taxon>Bacteria</taxon>
        <taxon>Pseudomonadati</taxon>
        <taxon>Bacteroidota</taxon>
        <taxon>Chitinophagia</taxon>
        <taxon>Chitinophagales</taxon>
        <taxon>Chitinophagaceae</taxon>
        <taxon>Chitinophaga</taxon>
    </lineage>
</organism>
<dbReference type="Gene3D" id="3.55.50.30">
    <property type="match status" value="1"/>
</dbReference>
<dbReference type="Proteomes" id="UP000199045">
    <property type="component" value="Unassembled WGS sequence"/>
</dbReference>
<dbReference type="SUPFAM" id="SSF49464">
    <property type="entry name" value="Carboxypeptidase regulatory domain-like"/>
    <property type="match status" value="1"/>
</dbReference>
<dbReference type="InterPro" id="IPR037066">
    <property type="entry name" value="Plug_dom_sf"/>
</dbReference>
<keyword evidence="2" id="KW-0813">Transport</keyword>
<feature type="domain" description="TonB-dependent receptor plug" evidence="8">
    <location>
        <begin position="224"/>
        <end position="302"/>
    </location>
</feature>
<dbReference type="Gene3D" id="2.60.40.1120">
    <property type="entry name" value="Carboxypeptidase-like, regulatory domain"/>
    <property type="match status" value="1"/>
</dbReference>
<accession>A0A1G7HB73</accession>
<dbReference type="PANTHER" id="PTHR30069:SF29">
    <property type="entry name" value="HEMOGLOBIN AND HEMOGLOBIN-HAPTOGLOBIN-BINDING PROTEIN 1-RELATED"/>
    <property type="match status" value="1"/>
</dbReference>
<protein>
    <submittedName>
        <fullName evidence="9">Outer membrane receptor proteins, mostly Fe transport</fullName>
    </submittedName>
</protein>
<dbReference type="AlphaFoldDB" id="A0A1G7HB73"/>
<name>A0A1G7HB73_CHIFI</name>
<keyword evidence="5" id="KW-0732">Signal</keyword>
<dbReference type="GO" id="GO:0044718">
    <property type="term" value="P:siderophore transmembrane transport"/>
    <property type="evidence" value="ECO:0007669"/>
    <property type="project" value="TreeGrafter"/>
</dbReference>
<dbReference type="Gene3D" id="2.170.130.10">
    <property type="entry name" value="TonB-dependent receptor, plug domain"/>
    <property type="match status" value="1"/>
</dbReference>
<comment type="subcellular location">
    <subcellularLocation>
        <location evidence="1">Cell outer membrane</location>
        <topology evidence="1">Multi-pass membrane protein</topology>
    </subcellularLocation>
</comment>
<keyword evidence="9" id="KW-0675">Receptor</keyword>
<evidence type="ECO:0000256" key="4">
    <source>
        <dbReference type="ARBA" id="ARBA00022692"/>
    </source>
</evidence>
<evidence type="ECO:0000256" key="2">
    <source>
        <dbReference type="ARBA" id="ARBA00022448"/>
    </source>
</evidence>
<dbReference type="SUPFAM" id="SSF56935">
    <property type="entry name" value="Porins"/>
    <property type="match status" value="1"/>
</dbReference>
<dbReference type="InterPro" id="IPR036942">
    <property type="entry name" value="Beta-barrel_TonB_sf"/>
</dbReference>
<keyword evidence="7" id="KW-0998">Cell outer membrane</keyword>
<keyword evidence="3" id="KW-1134">Transmembrane beta strand</keyword>
<dbReference type="InterPro" id="IPR012910">
    <property type="entry name" value="Plug_dom"/>
</dbReference>
<evidence type="ECO:0000313" key="10">
    <source>
        <dbReference type="Proteomes" id="UP000199045"/>
    </source>
</evidence>
<dbReference type="Pfam" id="PF13715">
    <property type="entry name" value="CarbopepD_reg_2"/>
    <property type="match status" value="1"/>
</dbReference>
<keyword evidence="4" id="KW-0812">Transmembrane</keyword>
<evidence type="ECO:0000259" key="8">
    <source>
        <dbReference type="Pfam" id="PF07715"/>
    </source>
</evidence>
<dbReference type="STRING" id="104663.SAMN04488121_101392"/>
<gene>
    <name evidence="9" type="ORF">SAMN04488121_101392</name>
</gene>
<dbReference type="InterPro" id="IPR008969">
    <property type="entry name" value="CarboxyPept-like_regulatory"/>
</dbReference>
<reference evidence="9 10" key="1">
    <citation type="submission" date="2016-10" db="EMBL/GenBank/DDBJ databases">
        <authorList>
            <person name="de Groot N.N."/>
        </authorList>
    </citation>
    <scope>NUCLEOTIDE SEQUENCE [LARGE SCALE GENOMIC DNA]</scope>
    <source>
        <strain evidence="9 10">DSM 527</strain>
    </source>
</reference>
<evidence type="ECO:0000256" key="6">
    <source>
        <dbReference type="ARBA" id="ARBA00023136"/>
    </source>
</evidence>
<dbReference type="PANTHER" id="PTHR30069">
    <property type="entry name" value="TONB-DEPENDENT OUTER MEMBRANE RECEPTOR"/>
    <property type="match status" value="1"/>
</dbReference>
<dbReference type="EMBL" id="FNBN01000001">
    <property type="protein sequence ID" value="SDE97658.1"/>
    <property type="molecule type" value="Genomic_DNA"/>
</dbReference>
<proteinExistence type="predicted"/>
<dbReference type="InterPro" id="IPR039426">
    <property type="entry name" value="TonB-dep_rcpt-like"/>
</dbReference>
<dbReference type="GO" id="GO:0015344">
    <property type="term" value="F:siderophore uptake transmembrane transporter activity"/>
    <property type="evidence" value="ECO:0007669"/>
    <property type="project" value="TreeGrafter"/>
</dbReference>
<dbReference type="Pfam" id="PF07715">
    <property type="entry name" value="Plug"/>
    <property type="match status" value="1"/>
</dbReference>
<evidence type="ECO:0000256" key="7">
    <source>
        <dbReference type="ARBA" id="ARBA00023237"/>
    </source>
</evidence>
<evidence type="ECO:0000256" key="1">
    <source>
        <dbReference type="ARBA" id="ARBA00004571"/>
    </source>
</evidence>
<evidence type="ECO:0000256" key="5">
    <source>
        <dbReference type="ARBA" id="ARBA00022729"/>
    </source>
</evidence>
<dbReference type="Gene3D" id="2.40.170.20">
    <property type="entry name" value="TonB-dependent receptor, beta-barrel domain"/>
    <property type="match status" value="1"/>
</dbReference>
<evidence type="ECO:0000256" key="3">
    <source>
        <dbReference type="ARBA" id="ARBA00022452"/>
    </source>
</evidence>